<dbReference type="OrthoDB" id="7903015at2"/>
<evidence type="ECO:0000313" key="3">
    <source>
        <dbReference type="Proteomes" id="UP000321685"/>
    </source>
</evidence>
<feature type="domain" description="Luciferase-like" evidence="1">
    <location>
        <begin position="1"/>
        <end position="319"/>
    </location>
</feature>
<dbReference type="GO" id="GO:0016705">
    <property type="term" value="F:oxidoreductase activity, acting on paired donors, with incorporation or reduction of molecular oxygen"/>
    <property type="evidence" value="ECO:0007669"/>
    <property type="project" value="InterPro"/>
</dbReference>
<keyword evidence="3" id="KW-1185">Reference proteome</keyword>
<accession>A0A511DBZ4</accession>
<reference evidence="2 3" key="1">
    <citation type="submission" date="2019-07" db="EMBL/GenBank/DDBJ databases">
        <title>Whole genome shotgun sequence of Pseudonocardia sulfidoxydans NBRC 16205.</title>
        <authorList>
            <person name="Hosoyama A."/>
            <person name="Uohara A."/>
            <person name="Ohji S."/>
            <person name="Ichikawa N."/>
        </authorList>
    </citation>
    <scope>NUCLEOTIDE SEQUENCE [LARGE SCALE GENOMIC DNA]</scope>
    <source>
        <strain evidence="2 3">NBRC 16205</strain>
    </source>
</reference>
<dbReference type="InterPro" id="IPR011251">
    <property type="entry name" value="Luciferase-like_dom"/>
</dbReference>
<dbReference type="SUPFAM" id="SSF51679">
    <property type="entry name" value="Bacterial luciferase-like"/>
    <property type="match status" value="1"/>
</dbReference>
<sequence length="363" mass="40846">MDVGVLLVFQNWHENLTDGEMFRQEAELGVLAEEYGFDSVWAAEHHFDDYSMCPDNLQLMAYLAGRTSRVQLGTGAVILPWNDPLRVVEKVTMLDILSQGRVVFGMGRGLAKMEYEGFGVDMNASRGMFDEAAPMIIEGLRNGYVEHEGPNYTQAKVTVRPGPEPGTDWTDRLYGVAMSPDSVPAVAKIGARMMTFMQYPAEMHVPAMERYREVYRETHHKEPGPILTQDFIYCHEDATEAEAVAREYLSRYFLSVIKHYDFAGSHWRDTKGYEAYQQGADMIREAGMEAAGAGYADTQIWGTPEQIVEKYRHRLELFGDHQPNVAPSFAGLPFDKVRASMKLFADKVVPELHKMGVQAAVPA</sequence>
<gene>
    <name evidence="2" type="ORF">PSU4_12830</name>
</gene>
<dbReference type="Gene3D" id="3.20.20.30">
    <property type="entry name" value="Luciferase-like domain"/>
    <property type="match status" value="1"/>
</dbReference>
<dbReference type="AlphaFoldDB" id="A0A511DBZ4"/>
<name>A0A511DBZ4_9PSEU</name>
<dbReference type="RefSeq" id="WP_147103390.1">
    <property type="nucleotide sequence ID" value="NZ_BJVJ01000008.1"/>
</dbReference>
<dbReference type="Pfam" id="PF00296">
    <property type="entry name" value="Bac_luciferase"/>
    <property type="match status" value="1"/>
</dbReference>
<comment type="caution">
    <text evidence="2">The sequence shown here is derived from an EMBL/GenBank/DDBJ whole genome shotgun (WGS) entry which is preliminary data.</text>
</comment>
<evidence type="ECO:0000313" key="2">
    <source>
        <dbReference type="EMBL" id="GEL22329.1"/>
    </source>
</evidence>
<proteinExistence type="predicted"/>
<dbReference type="InterPro" id="IPR036661">
    <property type="entry name" value="Luciferase-like_sf"/>
</dbReference>
<dbReference type="PANTHER" id="PTHR30137">
    <property type="entry name" value="LUCIFERASE-LIKE MONOOXYGENASE"/>
    <property type="match status" value="1"/>
</dbReference>
<dbReference type="PANTHER" id="PTHR30137:SF6">
    <property type="entry name" value="LUCIFERASE-LIKE MONOOXYGENASE"/>
    <property type="match status" value="1"/>
</dbReference>
<protein>
    <submittedName>
        <fullName evidence="2">Luciferase</fullName>
    </submittedName>
</protein>
<organism evidence="2 3">
    <name type="scientific">Pseudonocardia sulfidoxydans NBRC 16205</name>
    <dbReference type="NCBI Taxonomy" id="1223511"/>
    <lineage>
        <taxon>Bacteria</taxon>
        <taxon>Bacillati</taxon>
        <taxon>Actinomycetota</taxon>
        <taxon>Actinomycetes</taxon>
        <taxon>Pseudonocardiales</taxon>
        <taxon>Pseudonocardiaceae</taxon>
        <taxon>Pseudonocardia</taxon>
    </lineage>
</organism>
<dbReference type="GO" id="GO:0005829">
    <property type="term" value="C:cytosol"/>
    <property type="evidence" value="ECO:0007669"/>
    <property type="project" value="TreeGrafter"/>
</dbReference>
<evidence type="ECO:0000259" key="1">
    <source>
        <dbReference type="Pfam" id="PF00296"/>
    </source>
</evidence>
<dbReference type="Proteomes" id="UP000321685">
    <property type="component" value="Unassembled WGS sequence"/>
</dbReference>
<dbReference type="InterPro" id="IPR050766">
    <property type="entry name" value="Bact_Lucif_Oxidored"/>
</dbReference>
<dbReference type="EMBL" id="BJVJ01000008">
    <property type="protein sequence ID" value="GEL22329.1"/>
    <property type="molecule type" value="Genomic_DNA"/>
</dbReference>